<organism evidence="1 2">
    <name type="scientific">Ficus carica</name>
    <name type="common">Common fig</name>
    <dbReference type="NCBI Taxonomy" id="3494"/>
    <lineage>
        <taxon>Eukaryota</taxon>
        <taxon>Viridiplantae</taxon>
        <taxon>Streptophyta</taxon>
        <taxon>Embryophyta</taxon>
        <taxon>Tracheophyta</taxon>
        <taxon>Spermatophyta</taxon>
        <taxon>Magnoliopsida</taxon>
        <taxon>eudicotyledons</taxon>
        <taxon>Gunneridae</taxon>
        <taxon>Pentapetalae</taxon>
        <taxon>rosids</taxon>
        <taxon>fabids</taxon>
        <taxon>Rosales</taxon>
        <taxon>Moraceae</taxon>
        <taxon>Ficeae</taxon>
        <taxon>Ficus</taxon>
    </lineage>
</organism>
<evidence type="ECO:0000313" key="1">
    <source>
        <dbReference type="EMBL" id="GMN70873.1"/>
    </source>
</evidence>
<accession>A0AA88EBQ9</accession>
<gene>
    <name evidence="1" type="ORF">TIFTF001_055892</name>
</gene>
<keyword evidence="2" id="KW-1185">Reference proteome</keyword>
<evidence type="ECO:0000313" key="2">
    <source>
        <dbReference type="Proteomes" id="UP001187192"/>
    </source>
</evidence>
<comment type="caution">
    <text evidence="1">The sequence shown here is derived from an EMBL/GenBank/DDBJ whole genome shotgun (WGS) entry which is preliminary data.</text>
</comment>
<reference evidence="1" key="1">
    <citation type="submission" date="2023-07" db="EMBL/GenBank/DDBJ databases">
        <title>draft genome sequence of fig (Ficus carica).</title>
        <authorList>
            <person name="Takahashi T."/>
            <person name="Nishimura K."/>
        </authorList>
    </citation>
    <scope>NUCLEOTIDE SEQUENCE</scope>
</reference>
<name>A0AA88EBQ9_FICCA</name>
<dbReference type="EMBL" id="BTGU01018885">
    <property type="protein sequence ID" value="GMN70873.1"/>
    <property type="molecule type" value="Genomic_DNA"/>
</dbReference>
<protein>
    <submittedName>
        <fullName evidence="1">Uncharacterized protein</fullName>
    </submittedName>
</protein>
<proteinExistence type="predicted"/>
<dbReference type="AlphaFoldDB" id="A0AA88EBQ9"/>
<dbReference type="Proteomes" id="UP001187192">
    <property type="component" value="Unassembled WGS sequence"/>
</dbReference>
<feature type="non-terminal residue" evidence="1">
    <location>
        <position position="93"/>
    </location>
</feature>
<sequence length="93" mass="10468">MNLSEFSVAFTINLSNGFPPPFVVSTTIPRFLFAGGHWVAVFYTKVRVTIQATGRGFHPNLIVELSWRLFRLRVSSQVGVVCIIWYQSFGSSL</sequence>